<accession>A0AAV4ZBN5</accession>
<evidence type="ECO:0000256" key="1">
    <source>
        <dbReference type="SAM" id="Phobius"/>
    </source>
</evidence>
<reference evidence="3" key="1">
    <citation type="journal article" date="2016" name="Front. Microbiol.">
        <title>Genome Sequence of the Piezophilic, Mesophilic Sulfate-Reducing Bacterium Desulfovibrio indicus J2T.</title>
        <authorList>
            <person name="Cao J."/>
            <person name="Maignien L."/>
            <person name="Shao Z."/>
            <person name="Alain K."/>
            <person name="Jebbar M."/>
        </authorList>
    </citation>
    <scope>NUCLEOTIDE SEQUENCE</scope>
    <source>
        <strain evidence="3">DSM 21893</strain>
    </source>
</reference>
<protein>
    <submittedName>
        <fullName evidence="3">Uncharacterized protein</fullName>
    </submittedName>
</protein>
<feature type="chain" id="PRO_5043652224" evidence="2">
    <location>
        <begin position="22"/>
        <end position="170"/>
    </location>
</feature>
<gene>
    <name evidence="3" type="ORF">OICFNHDK_3778</name>
</gene>
<keyword evidence="4" id="KW-1185">Reference proteome</keyword>
<dbReference type="EMBL" id="BPQF01000019">
    <property type="protein sequence ID" value="GJD41295.1"/>
    <property type="molecule type" value="Genomic_DNA"/>
</dbReference>
<evidence type="ECO:0000313" key="4">
    <source>
        <dbReference type="Proteomes" id="UP001055307"/>
    </source>
</evidence>
<name>A0AAV4ZBN5_9HYPH</name>
<comment type="caution">
    <text evidence="3">The sequence shown here is derived from an EMBL/GenBank/DDBJ whole genome shotgun (WGS) entry which is preliminary data.</text>
</comment>
<feature type="signal peptide" evidence="2">
    <location>
        <begin position="1"/>
        <end position="21"/>
    </location>
</feature>
<organism evidence="3 4">
    <name type="scientific">Methylobacterium bullatum</name>
    <dbReference type="NCBI Taxonomy" id="570505"/>
    <lineage>
        <taxon>Bacteria</taxon>
        <taxon>Pseudomonadati</taxon>
        <taxon>Pseudomonadota</taxon>
        <taxon>Alphaproteobacteria</taxon>
        <taxon>Hyphomicrobiales</taxon>
        <taxon>Methylobacteriaceae</taxon>
        <taxon>Methylobacterium</taxon>
    </lineage>
</organism>
<keyword evidence="1" id="KW-0472">Membrane</keyword>
<proteinExistence type="predicted"/>
<evidence type="ECO:0000313" key="3">
    <source>
        <dbReference type="EMBL" id="GJD41295.1"/>
    </source>
</evidence>
<feature type="transmembrane region" description="Helical" evidence="1">
    <location>
        <begin position="45"/>
        <end position="63"/>
    </location>
</feature>
<keyword evidence="2" id="KW-0732">Signal</keyword>
<evidence type="ECO:0000256" key="2">
    <source>
        <dbReference type="SAM" id="SignalP"/>
    </source>
</evidence>
<reference evidence="3" key="2">
    <citation type="submission" date="2021-08" db="EMBL/GenBank/DDBJ databases">
        <authorList>
            <person name="Tani A."/>
            <person name="Ola A."/>
            <person name="Ogura Y."/>
            <person name="Katsura K."/>
            <person name="Hayashi T."/>
        </authorList>
    </citation>
    <scope>NUCLEOTIDE SEQUENCE</scope>
    <source>
        <strain evidence="3">DSM 21893</strain>
    </source>
</reference>
<dbReference type="AlphaFoldDB" id="A0AAV4ZBN5"/>
<keyword evidence="1" id="KW-0812">Transmembrane</keyword>
<dbReference type="RefSeq" id="WP_192215678.1">
    <property type="nucleotide sequence ID" value="NZ_BPQF01000019.1"/>
</dbReference>
<keyword evidence="1" id="KW-1133">Transmembrane helix</keyword>
<sequence length="170" mass="18222">MTRKLLLAALAFACAVSVAFAQGATPSTTVLPIQWGDMANGLFKVAVEALYPVVLAAVAYAAGKLPWWVSMWLTTQRIDRALQTGADYALNAVEGATAGKAISVDVGYTVLKVALERILGSTPDWLIKEMGGPKGISERLFRVFKFDETVSDKNTLTPLVQALSTLSFVK</sequence>
<dbReference type="Proteomes" id="UP001055307">
    <property type="component" value="Unassembled WGS sequence"/>
</dbReference>